<evidence type="ECO:0000313" key="16">
    <source>
        <dbReference type="EMBL" id="PLR37987.1"/>
    </source>
</evidence>
<comment type="function">
    <text evidence="10">Catalyzes the phosphorylation of 2-keto-3-deoxygluconate (KDG) to produce 2-keto-3-deoxy-6-phosphogluconate (KDPG).</text>
</comment>
<dbReference type="Gene3D" id="3.40.1190.20">
    <property type="match status" value="1"/>
</dbReference>
<dbReference type="EC" id="2.7.1.45" evidence="11"/>
<dbReference type="OrthoDB" id="9776822at2"/>
<evidence type="ECO:0000256" key="13">
    <source>
        <dbReference type="ARBA" id="ARBA00075711"/>
    </source>
</evidence>
<dbReference type="PANTHER" id="PTHR43085">
    <property type="entry name" value="HEXOKINASE FAMILY MEMBER"/>
    <property type="match status" value="1"/>
</dbReference>
<reference evidence="16 17" key="1">
    <citation type="submission" date="2017-12" db="EMBL/GenBank/DDBJ databases">
        <title>Characterization of six clinical isolates of Enterochimera gen. nov., a novel genus of the Yersiniaciae family and the three species Enterochimera arupensis sp. nov., Enterochimera coloradensis sp. nov, and Enterochimera californica sp. nov.</title>
        <authorList>
            <person name="Rossi A."/>
            <person name="Fisher M."/>
        </authorList>
    </citation>
    <scope>NUCLEOTIDE SEQUENCE [LARGE SCALE GENOMIC DNA]</scope>
    <source>
        <strain evidence="17">2015-Iso6</strain>
    </source>
</reference>
<comment type="pathway">
    <text evidence="7">Carbohydrate acid metabolism; 2-dehydro-3-deoxy-D-gluconate degradation; D-glyceraldehyde 3-phosphate and pyruvate from 2-dehydro-3-deoxy-D-gluconate: step 1/2.</text>
</comment>
<name>A0A2N5E8K1_9GAMM</name>
<dbReference type="RefSeq" id="WP_101815944.1">
    <property type="nucleotide sequence ID" value="NZ_PJZF01000006.1"/>
</dbReference>
<dbReference type="GO" id="GO:0005829">
    <property type="term" value="C:cytosol"/>
    <property type="evidence" value="ECO:0007669"/>
    <property type="project" value="TreeGrafter"/>
</dbReference>
<evidence type="ECO:0000256" key="7">
    <source>
        <dbReference type="ARBA" id="ARBA00043951"/>
    </source>
</evidence>
<dbReference type="SUPFAM" id="SSF53613">
    <property type="entry name" value="Ribokinase-like"/>
    <property type="match status" value="1"/>
</dbReference>
<gene>
    <name evidence="16" type="ORF">CYR55_09760</name>
</gene>
<dbReference type="EMBL" id="PJZF01000006">
    <property type="protein sequence ID" value="PLR37987.1"/>
    <property type="molecule type" value="Genomic_DNA"/>
</dbReference>
<dbReference type="PANTHER" id="PTHR43085:SF15">
    <property type="entry name" value="2-DEHYDRO-3-DEOXYGLUCONOKINASE"/>
    <property type="match status" value="1"/>
</dbReference>
<evidence type="ECO:0000256" key="12">
    <source>
        <dbReference type="ARBA" id="ARBA00067931"/>
    </source>
</evidence>
<evidence type="ECO:0000256" key="14">
    <source>
        <dbReference type="ARBA" id="ARBA00080545"/>
    </source>
</evidence>
<evidence type="ECO:0000256" key="1">
    <source>
        <dbReference type="ARBA" id="ARBA00010688"/>
    </source>
</evidence>
<organism evidence="16 17">
    <name type="scientific">Chimaeribacter californicus</name>
    <dbReference type="NCBI Taxonomy" id="2060067"/>
    <lineage>
        <taxon>Bacteria</taxon>
        <taxon>Pseudomonadati</taxon>
        <taxon>Pseudomonadota</taxon>
        <taxon>Gammaproteobacteria</taxon>
        <taxon>Enterobacterales</taxon>
        <taxon>Yersiniaceae</taxon>
        <taxon>Chimaeribacter</taxon>
    </lineage>
</organism>
<dbReference type="CDD" id="cd01166">
    <property type="entry name" value="KdgK"/>
    <property type="match status" value="1"/>
</dbReference>
<dbReference type="AlphaFoldDB" id="A0A2N5E8K1"/>
<sequence length="310" mass="34239">MTSQKIAVIGECMIELSQKGADLSRGFGGDTLNTAVYLARQVPETTLGVHYVTALGTDTFSQEMLAAWQREKVNTSLVQRLENKLPGLYFIETDAQGERTFYYWRNEAAARFWLDGPQADALCEQLAHYDYLYLSGISLAILTPERRERLMTLLRDCRAHGGKVIFDNNYRPRLWQQREETQQAYQAMLACTDIAFLTLDDEDALWGEQPVGAVIARTRALGVTEIVIKRGAEACLVSDPQGTLHEVAAVKLAKEEVVDTTAAGDSFSAGYLAVRLTGGDVVAAAERGHLTASTVIRHRGAIIPLEAMPR</sequence>
<dbReference type="Pfam" id="PF00294">
    <property type="entry name" value="PfkB"/>
    <property type="match status" value="1"/>
</dbReference>
<dbReference type="GO" id="GO:0006974">
    <property type="term" value="P:DNA damage response"/>
    <property type="evidence" value="ECO:0007669"/>
    <property type="project" value="TreeGrafter"/>
</dbReference>
<evidence type="ECO:0000256" key="5">
    <source>
        <dbReference type="ARBA" id="ARBA00022840"/>
    </source>
</evidence>
<protein>
    <recommendedName>
        <fullName evidence="12">2-dehydro-3-deoxygluconokinase</fullName>
        <ecNumber evidence="11">2.7.1.45</ecNumber>
    </recommendedName>
    <alternativeName>
        <fullName evidence="13">2-keto-3-deoxygluconokinase</fullName>
    </alternativeName>
    <alternativeName>
        <fullName evidence="14">3-deoxy-2-oxo-D-gluconate kinase</fullName>
    </alternativeName>
    <alternativeName>
        <fullName evidence="8">KDG kinase</fullName>
    </alternativeName>
</protein>
<evidence type="ECO:0000256" key="8">
    <source>
        <dbReference type="ARBA" id="ARBA00044254"/>
    </source>
</evidence>
<evidence type="ECO:0000256" key="2">
    <source>
        <dbReference type="ARBA" id="ARBA00022679"/>
    </source>
</evidence>
<keyword evidence="5" id="KW-0067">ATP-binding</keyword>
<evidence type="ECO:0000256" key="4">
    <source>
        <dbReference type="ARBA" id="ARBA00022777"/>
    </source>
</evidence>
<evidence type="ECO:0000256" key="3">
    <source>
        <dbReference type="ARBA" id="ARBA00022741"/>
    </source>
</evidence>
<keyword evidence="4 16" id="KW-0418">Kinase</keyword>
<comment type="similarity">
    <text evidence="1">Belongs to the carbohydrate kinase PfkB family.</text>
</comment>
<evidence type="ECO:0000256" key="11">
    <source>
        <dbReference type="ARBA" id="ARBA00066369"/>
    </source>
</evidence>
<accession>A0A2N5E8K1</accession>
<evidence type="ECO:0000259" key="15">
    <source>
        <dbReference type="Pfam" id="PF00294"/>
    </source>
</evidence>
<evidence type="ECO:0000256" key="9">
    <source>
        <dbReference type="ARBA" id="ARBA00050729"/>
    </source>
</evidence>
<dbReference type="GO" id="GO:0005524">
    <property type="term" value="F:ATP binding"/>
    <property type="evidence" value="ECO:0007669"/>
    <property type="project" value="UniProtKB-KW"/>
</dbReference>
<comment type="caution">
    <text evidence="16">The sequence shown here is derived from an EMBL/GenBank/DDBJ whole genome shotgun (WGS) entry which is preliminary data.</text>
</comment>
<keyword evidence="2" id="KW-0808">Transferase</keyword>
<evidence type="ECO:0000313" key="17">
    <source>
        <dbReference type="Proteomes" id="UP000234240"/>
    </source>
</evidence>
<dbReference type="InterPro" id="IPR029056">
    <property type="entry name" value="Ribokinase-like"/>
</dbReference>
<dbReference type="InterPro" id="IPR002173">
    <property type="entry name" value="Carboh/pur_kinase_PfkB_CS"/>
</dbReference>
<keyword evidence="3" id="KW-0547">Nucleotide-binding</keyword>
<evidence type="ECO:0000256" key="6">
    <source>
        <dbReference type="ARBA" id="ARBA00023277"/>
    </source>
</evidence>
<keyword evidence="6" id="KW-0119">Carbohydrate metabolism</keyword>
<dbReference type="InterPro" id="IPR011611">
    <property type="entry name" value="PfkB_dom"/>
</dbReference>
<dbReference type="PROSITE" id="PS00584">
    <property type="entry name" value="PFKB_KINASES_2"/>
    <property type="match status" value="1"/>
</dbReference>
<dbReference type="FunFam" id="3.40.1190.20:FF:000011">
    <property type="entry name" value="2-dehydro-3-deoxygluconokinase, putative"/>
    <property type="match status" value="1"/>
</dbReference>
<dbReference type="GO" id="GO:0019698">
    <property type="term" value="P:D-galacturonate catabolic process"/>
    <property type="evidence" value="ECO:0007669"/>
    <property type="project" value="TreeGrafter"/>
</dbReference>
<dbReference type="InterPro" id="IPR050306">
    <property type="entry name" value="PfkB_Carbo_kinase"/>
</dbReference>
<evidence type="ECO:0000256" key="10">
    <source>
        <dbReference type="ARBA" id="ARBA00054997"/>
    </source>
</evidence>
<dbReference type="GO" id="GO:0042840">
    <property type="term" value="P:D-glucuronate catabolic process"/>
    <property type="evidence" value="ECO:0007669"/>
    <property type="project" value="TreeGrafter"/>
</dbReference>
<feature type="domain" description="Carbohydrate kinase PfkB" evidence="15">
    <location>
        <begin position="4"/>
        <end position="307"/>
    </location>
</feature>
<dbReference type="GO" id="GO:0008673">
    <property type="term" value="F:2-dehydro-3-deoxygluconokinase activity"/>
    <property type="evidence" value="ECO:0007669"/>
    <property type="project" value="UniProtKB-EC"/>
</dbReference>
<keyword evidence="17" id="KW-1185">Reference proteome</keyword>
<dbReference type="Proteomes" id="UP000234240">
    <property type="component" value="Unassembled WGS sequence"/>
</dbReference>
<comment type="catalytic activity">
    <reaction evidence="9">
        <text>2-dehydro-3-deoxy-D-gluconate + ATP = 2-dehydro-3-deoxy-6-phospho-D-gluconate + ADP + H(+)</text>
        <dbReference type="Rhea" id="RHEA:14797"/>
        <dbReference type="ChEBI" id="CHEBI:15378"/>
        <dbReference type="ChEBI" id="CHEBI:30616"/>
        <dbReference type="ChEBI" id="CHEBI:57569"/>
        <dbReference type="ChEBI" id="CHEBI:57990"/>
        <dbReference type="ChEBI" id="CHEBI:456216"/>
        <dbReference type="EC" id="2.7.1.45"/>
    </reaction>
</comment>
<proteinExistence type="inferred from homology"/>